<proteinExistence type="predicted"/>
<dbReference type="EMBL" id="MU274902">
    <property type="protein sequence ID" value="KAI0093341.1"/>
    <property type="molecule type" value="Genomic_DNA"/>
</dbReference>
<dbReference type="Proteomes" id="UP001055072">
    <property type="component" value="Unassembled WGS sequence"/>
</dbReference>
<gene>
    <name evidence="1" type="ORF">BDY19DRAFT_989988</name>
</gene>
<reference evidence="1" key="1">
    <citation type="journal article" date="2021" name="Environ. Microbiol.">
        <title>Gene family expansions and transcriptome signatures uncover fungal adaptations to wood decay.</title>
        <authorList>
            <person name="Hage H."/>
            <person name="Miyauchi S."/>
            <person name="Viragh M."/>
            <person name="Drula E."/>
            <person name="Min B."/>
            <person name="Chaduli D."/>
            <person name="Navarro D."/>
            <person name="Favel A."/>
            <person name="Norest M."/>
            <person name="Lesage-Meessen L."/>
            <person name="Balint B."/>
            <person name="Merenyi Z."/>
            <person name="de Eugenio L."/>
            <person name="Morin E."/>
            <person name="Martinez A.T."/>
            <person name="Baldrian P."/>
            <person name="Stursova M."/>
            <person name="Martinez M.J."/>
            <person name="Novotny C."/>
            <person name="Magnuson J.K."/>
            <person name="Spatafora J.W."/>
            <person name="Maurice S."/>
            <person name="Pangilinan J."/>
            <person name="Andreopoulos W."/>
            <person name="LaButti K."/>
            <person name="Hundley H."/>
            <person name="Na H."/>
            <person name="Kuo A."/>
            <person name="Barry K."/>
            <person name="Lipzen A."/>
            <person name="Henrissat B."/>
            <person name="Riley R."/>
            <person name="Ahrendt S."/>
            <person name="Nagy L.G."/>
            <person name="Grigoriev I.V."/>
            <person name="Martin F."/>
            <person name="Rosso M.N."/>
        </authorList>
    </citation>
    <scope>NUCLEOTIDE SEQUENCE</scope>
    <source>
        <strain evidence="1">CBS 384.51</strain>
    </source>
</reference>
<evidence type="ECO:0000313" key="2">
    <source>
        <dbReference type="Proteomes" id="UP001055072"/>
    </source>
</evidence>
<evidence type="ECO:0000313" key="1">
    <source>
        <dbReference type="EMBL" id="KAI0093341.1"/>
    </source>
</evidence>
<protein>
    <submittedName>
        <fullName evidence="1">Uncharacterized protein</fullName>
    </submittedName>
</protein>
<name>A0ACB8UGP5_9APHY</name>
<organism evidence="1 2">
    <name type="scientific">Irpex rosettiformis</name>
    <dbReference type="NCBI Taxonomy" id="378272"/>
    <lineage>
        <taxon>Eukaryota</taxon>
        <taxon>Fungi</taxon>
        <taxon>Dikarya</taxon>
        <taxon>Basidiomycota</taxon>
        <taxon>Agaricomycotina</taxon>
        <taxon>Agaricomycetes</taxon>
        <taxon>Polyporales</taxon>
        <taxon>Irpicaceae</taxon>
        <taxon>Irpex</taxon>
    </lineage>
</organism>
<comment type="caution">
    <text evidence="1">The sequence shown here is derived from an EMBL/GenBank/DDBJ whole genome shotgun (WGS) entry which is preliminary data.</text>
</comment>
<sequence>MSMEPHVSTTLHRTRSANSEHPVISKESDFDEDLENNTPTAQDSVFAVFLSSGLSAIDLYILRQRLARLRWLLVFYCAFSAVFLMSSVFSRLSQGNALADNYFQTDHRIRHESPLQVLPNTHLMSKLSPLYPPPTLLEPLVFRATTSNYPVTACLWTSDDGIDFLPSWASRWKGAISLLVTTYHEPSSLAYESLYRKLRTLHNLSSIKHKVSVHILHLAADTTENSNVFMNTARLFAQTEKVALFSGNLSVVPPKAFYRSVVSAVDSPKPVIFTMRQRTTYPFTPLSPVLISRDNSVWCTERFFLATPRSMEWAECLWQLWLDNYGDVEVKPTSDWIQESKATANTSDIEVKLHRRLGLKYRSETCVLATRQLAALRSSDRNADAIKSRWLKATCREWANGREN</sequence>
<accession>A0ACB8UGP5</accession>
<keyword evidence="2" id="KW-1185">Reference proteome</keyword>